<dbReference type="Gene3D" id="1.10.220.10">
    <property type="entry name" value="Annexin"/>
    <property type="match status" value="4"/>
</dbReference>
<dbReference type="FunFam" id="1.10.220.10:FF:000002">
    <property type="entry name" value="Annexin"/>
    <property type="match status" value="1"/>
</dbReference>
<dbReference type="GO" id="GO:0005544">
    <property type="term" value="F:calcium-dependent phospholipid binding"/>
    <property type="evidence" value="ECO:0000318"/>
    <property type="project" value="GO_Central"/>
</dbReference>
<evidence type="ECO:0000256" key="6">
    <source>
        <dbReference type="ARBA" id="ARBA00023216"/>
    </source>
</evidence>
<evidence type="ECO:0000313" key="12">
    <source>
        <dbReference type="Proteomes" id="UP000000305"/>
    </source>
</evidence>
<dbReference type="GO" id="GO:0005886">
    <property type="term" value="C:plasma membrane"/>
    <property type="evidence" value="ECO:0000318"/>
    <property type="project" value="GO_Central"/>
</dbReference>
<dbReference type="PROSITE" id="PS51897">
    <property type="entry name" value="ANNEXIN_2"/>
    <property type="match status" value="4"/>
</dbReference>
<dbReference type="STRING" id="6669.E9H187"/>
<dbReference type="InterPro" id="IPR037104">
    <property type="entry name" value="Annexin_sf"/>
</dbReference>
<name>E9H187_DAPPU</name>
<organism evidence="11 12">
    <name type="scientific">Daphnia pulex</name>
    <name type="common">Water flea</name>
    <dbReference type="NCBI Taxonomy" id="6669"/>
    <lineage>
        <taxon>Eukaryota</taxon>
        <taxon>Metazoa</taxon>
        <taxon>Ecdysozoa</taxon>
        <taxon>Arthropoda</taxon>
        <taxon>Crustacea</taxon>
        <taxon>Branchiopoda</taxon>
        <taxon>Diplostraca</taxon>
        <taxon>Cladocera</taxon>
        <taxon>Anomopoda</taxon>
        <taxon>Daphniidae</taxon>
        <taxon>Daphnia</taxon>
    </lineage>
</organism>
<dbReference type="InterPro" id="IPR018252">
    <property type="entry name" value="Annexin_repeat_CS"/>
</dbReference>
<evidence type="ECO:0000256" key="2">
    <source>
        <dbReference type="ARBA" id="ARBA00022553"/>
    </source>
</evidence>
<evidence type="ECO:0000256" key="8">
    <source>
        <dbReference type="ARBA" id="ARBA00023329"/>
    </source>
</evidence>
<comment type="domain">
    <text evidence="10">A pair of annexin repeats may form one binding site for calcium and phospholipid.</text>
</comment>
<dbReference type="eggNOG" id="KOG0819">
    <property type="taxonomic scope" value="Eukaryota"/>
</dbReference>
<evidence type="ECO:0000256" key="9">
    <source>
        <dbReference type="ARBA" id="ARBA00024321"/>
    </source>
</evidence>
<keyword evidence="8" id="KW-0968">Cytoplasmic vesicle</keyword>
<gene>
    <name evidence="11" type="ORF">DAPPUDRAFT_324371</name>
</gene>
<dbReference type="PANTHER" id="PTHR10502:SF177">
    <property type="entry name" value="ANNEXIN B10"/>
    <property type="match status" value="1"/>
</dbReference>
<evidence type="ECO:0000256" key="5">
    <source>
        <dbReference type="ARBA" id="ARBA00022990"/>
    </source>
</evidence>
<keyword evidence="3 10" id="KW-0677">Repeat</keyword>
<keyword evidence="5" id="KW-0007">Acetylation</keyword>
<dbReference type="GO" id="GO:0012506">
    <property type="term" value="C:vesicle membrane"/>
    <property type="evidence" value="ECO:0000318"/>
    <property type="project" value="GO_Central"/>
</dbReference>
<dbReference type="SUPFAM" id="SSF47874">
    <property type="entry name" value="Annexin"/>
    <property type="match status" value="1"/>
</dbReference>
<dbReference type="GO" id="GO:0005737">
    <property type="term" value="C:cytoplasm"/>
    <property type="evidence" value="ECO:0000318"/>
    <property type="project" value="GO_Central"/>
</dbReference>
<dbReference type="InterPro" id="IPR001464">
    <property type="entry name" value="Annexin"/>
</dbReference>
<reference evidence="11 12" key="1">
    <citation type="journal article" date="2011" name="Science">
        <title>The ecoresponsive genome of Daphnia pulex.</title>
        <authorList>
            <person name="Colbourne J.K."/>
            <person name="Pfrender M.E."/>
            <person name="Gilbert D."/>
            <person name="Thomas W.K."/>
            <person name="Tucker A."/>
            <person name="Oakley T.H."/>
            <person name="Tokishita S."/>
            <person name="Aerts A."/>
            <person name="Arnold G.J."/>
            <person name="Basu M.K."/>
            <person name="Bauer D.J."/>
            <person name="Caceres C.E."/>
            <person name="Carmel L."/>
            <person name="Casola C."/>
            <person name="Choi J.H."/>
            <person name="Detter J.C."/>
            <person name="Dong Q."/>
            <person name="Dusheyko S."/>
            <person name="Eads B.D."/>
            <person name="Frohlich T."/>
            <person name="Geiler-Samerotte K.A."/>
            <person name="Gerlach D."/>
            <person name="Hatcher P."/>
            <person name="Jogdeo S."/>
            <person name="Krijgsveld J."/>
            <person name="Kriventseva E.V."/>
            <person name="Kultz D."/>
            <person name="Laforsch C."/>
            <person name="Lindquist E."/>
            <person name="Lopez J."/>
            <person name="Manak J.R."/>
            <person name="Muller J."/>
            <person name="Pangilinan J."/>
            <person name="Patwardhan R.P."/>
            <person name="Pitluck S."/>
            <person name="Pritham E.J."/>
            <person name="Rechtsteiner A."/>
            <person name="Rho M."/>
            <person name="Rogozin I.B."/>
            <person name="Sakarya O."/>
            <person name="Salamov A."/>
            <person name="Schaack S."/>
            <person name="Shapiro H."/>
            <person name="Shiga Y."/>
            <person name="Skalitzky C."/>
            <person name="Smith Z."/>
            <person name="Souvorov A."/>
            <person name="Sung W."/>
            <person name="Tang Z."/>
            <person name="Tsuchiya D."/>
            <person name="Tu H."/>
            <person name="Vos H."/>
            <person name="Wang M."/>
            <person name="Wolf Y.I."/>
            <person name="Yamagata H."/>
            <person name="Yamada T."/>
            <person name="Ye Y."/>
            <person name="Shaw J.R."/>
            <person name="Andrews J."/>
            <person name="Crease T.J."/>
            <person name="Tang H."/>
            <person name="Lucas S.M."/>
            <person name="Robertson H.M."/>
            <person name="Bork P."/>
            <person name="Koonin E.V."/>
            <person name="Zdobnov E.M."/>
            <person name="Grigoriev I.V."/>
            <person name="Lynch M."/>
            <person name="Boore J.L."/>
        </authorList>
    </citation>
    <scope>NUCLEOTIDE SEQUENCE [LARGE SCALE GENOMIC DNA]</scope>
</reference>
<dbReference type="SMART" id="SM00335">
    <property type="entry name" value="ANX"/>
    <property type="match status" value="4"/>
</dbReference>
<dbReference type="FunFam" id="1.10.220.10:FF:000003">
    <property type="entry name" value="Annexin"/>
    <property type="match status" value="1"/>
</dbReference>
<dbReference type="Pfam" id="PF00191">
    <property type="entry name" value="Annexin"/>
    <property type="match status" value="4"/>
</dbReference>
<dbReference type="OMA" id="RCETELV"/>
<accession>E9H187</accession>
<evidence type="ECO:0000256" key="4">
    <source>
        <dbReference type="ARBA" id="ARBA00022837"/>
    </source>
</evidence>
<dbReference type="GO" id="GO:0005509">
    <property type="term" value="F:calcium ion binding"/>
    <property type="evidence" value="ECO:0007669"/>
    <property type="project" value="InterPro"/>
</dbReference>
<protein>
    <recommendedName>
        <fullName evidence="10">Annexin</fullName>
    </recommendedName>
</protein>
<dbReference type="InterPro" id="IPR018502">
    <property type="entry name" value="Annexin_repeat"/>
</dbReference>
<proteinExistence type="inferred from homology"/>
<keyword evidence="4 10" id="KW-0106">Calcium</keyword>
<comment type="similarity">
    <text evidence="1 10">Belongs to the annexin family.</text>
</comment>
<evidence type="ECO:0000256" key="7">
    <source>
        <dbReference type="ARBA" id="ARBA00023302"/>
    </source>
</evidence>
<evidence type="ECO:0000256" key="1">
    <source>
        <dbReference type="ARBA" id="ARBA00007831"/>
    </source>
</evidence>
<evidence type="ECO:0000313" key="11">
    <source>
        <dbReference type="EMBL" id="EFX74398.1"/>
    </source>
</evidence>
<keyword evidence="7 10" id="KW-0111">Calcium/phospholipid-binding</keyword>
<dbReference type="FunFam" id="1.10.220.10:FF:000004">
    <property type="entry name" value="Annexin"/>
    <property type="match status" value="1"/>
</dbReference>
<keyword evidence="2" id="KW-0597">Phosphoprotein</keyword>
<dbReference type="AlphaFoldDB" id="E9H187"/>
<dbReference type="EMBL" id="GL732583">
    <property type="protein sequence ID" value="EFX74398.1"/>
    <property type="molecule type" value="Genomic_DNA"/>
</dbReference>
<dbReference type="GO" id="GO:0005634">
    <property type="term" value="C:nucleus"/>
    <property type="evidence" value="ECO:0000318"/>
    <property type="project" value="GO_Central"/>
</dbReference>
<dbReference type="GO" id="GO:0042589">
    <property type="term" value="C:zymogen granule membrane"/>
    <property type="evidence" value="ECO:0007669"/>
    <property type="project" value="UniProtKB-SubCell"/>
</dbReference>
<dbReference type="PROSITE" id="PS00223">
    <property type="entry name" value="ANNEXIN_1"/>
    <property type="match status" value="1"/>
</dbReference>
<dbReference type="InterPro" id="IPR002391">
    <property type="entry name" value="ANX4"/>
</dbReference>
<dbReference type="InParanoid" id="E9H187"/>
<dbReference type="OrthoDB" id="37886at2759"/>
<dbReference type="PRINTS" id="PR00200">
    <property type="entry name" value="ANNEXINIV"/>
</dbReference>
<dbReference type="Proteomes" id="UP000000305">
    <property type="component" value="Unassembled WGS sequence"/>
</dbReference>
<dbReference type="PRINTS" id="PR00196">
    <property type="entry name" value="ANNEXIN"/>
</dbReference>
<evidence type="ECO:0000256" key="10">
    <source>
        <dbReference type="RuleBase" id="RU003540"/>
    </source>
</evidence>
<dbReference type="PANTHER" id="PTHR10502">
    <property type="entry name" value="ANNEXIN"/>
    <property type="match status" value="1"/>
</dbReference>
<sequence>MSLTGDMEEYVEVPTVLPAANFDPVADAHALRAAMKGFGTDEQVIIDILCQRSNAQRQAITEAYKKEFGRDLIADLKSELGGNFENVIIGLMLPTDEYCAKQLHKAMKGVGTNEDVLVEILCSRPYDEIVKIASAYETMYGNSLESDVQGDTSGPFQRLLVMALQGVRDNYAYDPVKAAEEAQTLYNSGEGQVGTDENAFVEILGHAGQRHAYLIFQEYKKISGKTIEQAMESEMSGEILNGLLAMVKTVHNRPAYFADRLEVAMKGLGTDDDALIRIIVSRCEIDLANIKFEYERIQGRTLLSAVKSEEEAGETSGDYRRALLALIGSA</sequence>
<dbReference type="FunFam" id="1.10.220.10:FF:000001">
    <property type="entry name" value="Annexin"/>
    <property type="match status" value="1"/>
</dbReference>
<evidence type="ECO:0000256" key="3">
    <source>
        <dbReference type="ARBA" id="ARBA00022737"/>
    </source>
</evidence>
<dbReference type="FunCoup" id="E9H187">
    <property type="interactions" value="75"/>
</dbReference>
<keyword evidence="6 10" id="KW-0041">Annexin</keyword>
<keyword evidence="12" id="KW-1185">Reference proteome</keyword>
<dbReference type="GO" id="GO:0001786">
    <property type="term" value="F:phosphatidylserine binding"/>
    <property type="evidence" value="ECO:0000318"/>
    <property type="project" value="GO_Central"/>
</dbReference>
<comment type="subcellular location">
    <subcellularLocation>
        <location evidence="9">Zymogen granule membrane</location>
        <topology evidence="9">Peripheral membrane protein</topology>
    </subcellularLocation>
</comment>
<dbReference type="HOGENOM" id="CLU_025300_0_0_1"/>
<dbReference type="KEGG" id="dpx:DAPPUDRAFT_324371"/>